<gene>
    <name evidence="3" type="ORF">Cflav_PD6508</name>
</gene>
<feature type="region of interest" description="Disordered" evidence="1">
    <location>
        <begin position="146"/>
        <end position="166"/>
    </location>
</feature>
<evidence type="ECO:0000313" key="3">
    <source>
        <dbReference type="EMBL" id="EEF57096.1"/>
    </source>
</evidence>
<dbReference type="STRING" id="320771.Cflav_PD6508"/>
<keyword evidence="2" id="KW-1133">Transmembrane helix</keyword>
<accession>B9XSS9</accession>
<keyword evidence="2" id="KW-0472">Membrane</keyword>
<dbReference type="AlphaFoldDB" id="B9XSS9"/>
<sequence length="166" mass="18895">MLVIMRVGMLMPLLVFMMMVTRLLFMRVNMLMLSVLMPMLVGASMRMRVCVCHSATVGMLVFVLMVMAVAVAMLMTQVHIEFDPINVGFLPPPDMKMISIKTQFLQFMLQPMLIHTQIDQRTDQHVATDAAENVQIQSFHMCPPEQPPQLGSNLRPPTSYFVPLKR</sequence>
<reference evidence="3 4" key="1">
    <citation type="journal article" date="2011" name="J. Bacteriol.">
        <title>Genome sequence of 'Pedosphaera parvula' Ellin514, an aerobic Verrucomicrobial isolate from pasture soil.</title>
        <authorList>
            <person name="Kant R."/>
            <person name="van Passel M.W."/>
            <person name="Sangwan P."/>
            <person name="Palva A."/>
            <person name="Lucas S."/>
            <person name="Copeland A."/>
            <person name="Lapidus A."/>
            <person name="Glavina Del Rio T."/>
            <person name="Dalin E."/>
            <person name="Tice H."/>
            <person name="Bruce D."/>
            <person name="Goodwin L."/>
            <person name="Pitluck S."/>
            <person name="Chertkov O."/>
            <person name="Larimer F.W."/>
            <person name="Land M.L."/>
            <person name="Hauser L."/>
            <person name="Brettin T.S."/>
            <person name="Detter J.C."/>
            <person name="Han S."/>
            <person name="de Vos W.M."/>
            <person name="Janssen P.H."/>
            <person name="Smidt H."/>
        </authorList>
    </citation>
    <scope>NUCLEOTIDE SEQUENCE [LARGE SCALE GENOMIC DNA]</scope>
    <source>
        <strain evidence="3 4">Ellin514</strain>
    </source>
</reference>
<evidence type="ECO:0000256" key="2">
    <source>
        <dbReference type="SAM" id="Phobius"/>
    </source>
</evidence>
<protein>
    <submittedName>
        <fullName evidence="3">Uncharacterized protein</fullName>
    </submittedName>
</protein>
<keyword evidence="2" id="KW-0812">Transmembrane</keyword>
<evidence type="ECO:0000256" key="1">
    <source>
        <dbReference type="SAM" id="MobiDB-lite"/>
    </source>
</evidence>
<keyword evidence="4" id="KW-1185">Reference proteome</keyword>
<dbReference type="EMBL" id="ABOX02000086">
    <property type="protein sequence ID" value="EEF57096.1"/>
    <property type="molecule type" value="Genomic_DNA"/>
</dbReference>
<name>B9XSS9_PEDPL</name>
<evidence type="ECO:0000313" key="4">
    <source>
        <dbReference type="Proteomes" id="UP000003688"/>
    </source>
</evidence>
<feature type="transmembrane region" description="Helical" evidence="2">
    <location>
        <begin position="56"/>
        <end position="75"/>
    </location>
</feature>
<proteinExistence type="predicted"/>
<dbReference type="Proteomes" id="UP000003688">
    <property type="component" value="Unassembled WGS sequence"/>
</dbReference>
<organism evidence="3 4">
    <name type="scientific">Pedosphaera parvula (strain Ellin514)</name>
    <dbReference type="NCBI Taxonomy" id="320771"/>
    <lineage>
        <taxon>Bacteria</taxon>
        <taxon>Pseudomonadati</taxon>
        <taxon>Verrucomicrobiota</taxon>
        <taxon>Pedosphaerae</taxon>
        <taxon>Pedosphaerales</taxon>
        <taxon>Pedosphaeraceae</taxon>
        <taxon>Pedosphaera</taxon>
    </lineage>
</organism>
<comment type="caution">
    <text evidence="3">The sequence shown here is derived from an EMBL/GenBank/DDBJ whole genome shotgun (WGS) entry which is preliminary data.</text>
</comment>